<accession>A0A9K3DAT0</accession>
<dbReference type="AlphaFoldDB" id="A0A9K3DAT0"/>
<comment type="caution">
    <text evidence="2">The sequence shown here is derived from an EMBL/GenBank/DDBJ whole genome shotgun (WGS) entry which is preliminary data.</text>
</comment>
<name>A0A9K3DAT0_9EUKA</name>
<gene>
    <name evidence="2" type="ORF">KIPB_015629</name>
</gene>
<evidence type="ECO:0000256" key="1">
    <source>
        <dbReference type="SAM" id="Phobius"/>
    </source>
</evidence>
<organism evidence="2 3">
    <name type="scientific">Kipferlia bialata</name>
    <dbReference type="NCBI Taxonomy" id="797122"/>
    <lineage>
        <taxon>Eukaryota</taxon>
        <taxon>Metamonada</taxon>
        <taxon>Carpediemonas-like organisms</taxon>
        <taxon>Kipferlia</taxon>
    </lineage>
</organism>
<keyword evidence="1" id="KW-1133">Transmembrane helix</keyword>
<evidence type="ECO:0000313" key="3">
    <source>
        <dbReference type="Proteomes" id="UP000265618"/>
    </source>
</evidence>
<protein>
    <submittedName>
        <fullName evidence="2">Uncharacterized protein</fullName>
    </submittedName>
</protein>
<keyword evidence="3" id="KW-1185">Reference proteome</keyword>
<feature type="transmembrane region" description="Helical" evidence="1">
    <location>
        <begin position="61"/>
        <end position="83"/>
    </location>
</feature>
<dbReference type="Proteomes" id="UP000265618">
    <property type="component" value="Unassembled WGS sequence"/>
</dbReference>
<feature type="transmembrane region" description="Helical" evidence="1">
    <location>
        <begin position="17"/>
        <end position="35"/>
    </location>
</feature>
<keyword evidence="1" id="KW-0812">Transmembrane</keyword>
<dbReference type="EMBL" id="BDIP01008909">
    <property type="protein sequence ID" value="GIQ92071.1"/>
    <property type="molecule type" value="Genomic_DNA"/>
</dbReference>
<evidence type="ECO:0000313" key="2">
    <source>
        <dbReference type="EMBL" id="GIQ92071.1"/>
    </source>
</evidence>
<reference evidence="2 3" key="1">
    <citation type="journal article" date="2018" name="PLoS ONE">
        <title>The draft genome of Kipferlia bialata reveals reductive genome evolution in fornicate parasites.</title>
        <authorList>
            <person name="Tanifuji G."/>
            <person name="Takabayashi S."/>
            <person name="Kume K."/>
            <person name="Takagi M."/>
            <person name="Nakayama T."/>
            <person name="Kamikawa R."/>
            <person name="Inagaki Y."/>
            <person name="Hashimoto T."/>
        </authorList>
    </citation>
    <scope>NUCLEOTIDE SEQUENCE [LARGE SCALE GENOMIC DNA]</scope>
    <source>
        <strain evidence="2">NY0173</strain>
    </source>
</reference>
<keyword evidence="1" id="KW-0472">Membrane</keyword>
<sequence length="100" mass="11278">GFDCHDSGSKPPGLFEFLAFANWFTHILVGPFVPFKEWRKFIHTSGSPTSHIRRIANMVKYYLWTIVSLAVYTVWTAPGTFGLPNVGSYTDLYLNSGLCD</sequence>
<feature type="non-terminal residue" evidence="2">
    <location>
        <position position="1"/>
    </location>
</feature>
<proteinExistence type="predicted"/>
<feature type="non-terminal residue" evidence="2">
    <location>
        <position position="100"/>
    </location>
</feature>